<keyword evidence="2" id="KW-1133">Transmembrane helix</keyword>
<evidence type="ECO:0000256" key="2">
    <source>
        <dbReference type="SAM" id="Phobius"/>
    </source>
</evidence>
<feature type="compositionally biased region" description="Polar residues" evidence="1">
    <location>
        <begin position="175"/>
        <end position="187"/>
    </location>
</feature>
<comment type="caution">
    <text evidence="3">The sequence shown here is derived from an EMBL/GenBank/DDBJ whole genome shotgun (WGS) entry which is preliminary data.</text>
</comment>
<name>A0A1F7HEE6_9BACT</name>
<dbReference type="Pfam" id="PF12666">
    <property type="entry name" value="PrgI"/>
    <property type="match status" value="1"/>
</dbReference>
<evidence type="ECO:0008006" key="5">
    <source>
        <dbReference type="Google" id="ProtNLM"/>
    </source>
</evidence>
<keyword evidence="2" id="KW-0812">Transmembrane</keyword>
<feature type="transmembrane region" description="Helical" evidence="2">
    <location>
        <begin position="26"/>
        <end position="43"/>
    </location>
</feature>
<evidence type="ECO:0000313" key="4">
    <source>
        <dbReference type="Proteomes" id="UP000178098"/>
    </source>
</evidence>
<dbReference type="EMBL" id="MFZT01000050">
    <property type="protein sequence ID" value="OGK29334.1"/>
    <property type="molecule type" value="Genomic_DNA"/>
</dbReference>
<feature type="transmembrane region" description="Helical" evidence="2">
    <location>
        <begin position="49"/>
        <end position="66"/>
    </location>
</feature>
<dbReference type="Proteomes" id="UP000178098">
    <property type="component" value="Unassembled WGS sequence"/>
</dbReference>
<dbReference type="InterPro" id="IPR024414">
    <property type="entry name" value="Uncharacterised_PrgI"/>
</dbReference>
<evidence type="ECO:0000256" key="1">
    <source>
        <dbReference type="SAM" id="MobiDB-lite"/>
    </source>
</evidence>
<keyword evidence="2" id="KW-0472">Membrane</keyword>
<evidence type="ECO:0000313" key="3">
    <source>
        <dbReference type="EMBL" id="OGK29334.1"/>
    </source>
</evidence>
<accession>A0A1F7HEE6</accession>
<reference evidence="3 4" key="1">
    <citation type="journal article" date="2016" name="Nat. Commun.">
        <title>Thousands of microbial genomes shed light on interconnected biogeochemical processes in an aquifer system.</title>
        <authorList>
            <person name="Anantharaman K."/>
            <person name="Brown C.T."/>
            <person name="Hug L.A."/>
            <person name="Sharon I."/>
            <person name="Castelle C.J."/>
            <person name="Probst A.J."/>
            <person name="Thomas B.C."/>
            <person name="Singh A."/>
            <person name="Wilkins M.J."/>
            <person name="Karaoz U."/>
            <person name="Brodie E.L."/>
            <person name="Williams K.H."/>
            <person name="Hubbard S.S."/>
            <person name="Banfield J.F."/>
        </authorList>
    </citation>
    <scope>NUCLEOTIDE SEQUENCE [LARGE SCALE GENOMIC DNA]</scope>
</reference>
<proteinExistence type="predicted"/>
<feature type="region of interest" description="Disordered" evidence="1">
    <location>
        <begin position="155"/>
        <end position="190"/>
    </location>
</feature>
<gene>
    <name evidence="3" type="ORF">A3D08_00595</name>
</gene>
<protein>
    <recommendedName>
        <fullName evidence="5">PrgI family protein</fullName>
    </recommendedName>
</protein>
<organism evidence="3 4">
    <name type="scientific">Candidatus Roizmanbacteria bacterium RIFCSPHIGHO2_02_FULL_43_11</name>
    <dbReference type="NCBI Taxonomy" id="1802043"/>
    <lineage>
        <taxon>Bacteria</taxon>
        <taxon>Candidatus Roizmaniibacteriota</taxon>
    </lineage>
</organism>
<sequence>MDNHAVPREITSFEFKLLGWFTVKQGIYLAVFAGAAVVTYFIIPVPILNFLMAFCVGLFGAILVFYRHNDRSMDVWIRNLITSLLRPSQFFFHKDNDAPAFLRGVFILNEAQAQIHLDATQKLTQYMTQTGQRQVASTQKQNINTLIHTTPANAQAQEVTSPTASSPSQPPVAQEQSDINLTDSRGSPNKPFLSGIVRNSKEEALPNIMVYVNTDAGQLLRILKTNHNGVFATFHQLPTGGFIISPKDLSGTYFFDTMSISVDGVQKEPLQIYSKELL</sequence>
<dbReference type="AlphaFoldDB" id="A0A1F7HEE6"/>
<feature type="compositionally biased region" description="Low complexity" evidence="1">
    <location>
        <begin position="159"/>
        <end position="174"/>
    </location>
</feature>